<comment type="similarity">
    <text evidence="3 10">Belongs to the PurH family.</text>
</comment>
<dbReference type="SUPFAM" id="SSF52335">
    <property type="entry name" value="Methylglyoxal synthase-like"/>
    <property type="match status" value="1"/>
</dbReference>
<comment type="catalytic activity">
    <reaction evidence="9 10">
        <text>IMP + H2O = 5-formamido-1-(5-phospho-D-ribosyl)imidazole-4-carboxamide</text>
        <dbReference type="Rhea" id="RHEA:18445"/>
        <dbReference type="ChEBI" id="CHEBI:15377"/>
        <dbReference type="ChEBI" id="CHEBI:58053"/>
        <dbReference type="ChEBI" id="CHEBI:58467"/>
        <dbReference type="EC" id="3.5.4.10"/>
    </reaction>
</comment>
<dbReference type="InterPro" id="IPR036914">
    <property type="entry name" value="MGS-like_dom_sf"/>
</dbReference>
<dbReference type="PANTHER" id="PTHR11692">
    <property type="entry name" value="BIFUNCTIONAL PURINE BIOSYNTHESIS PROTEIN PURH"/>
    <property type="match status" value="1"/>
</dbReference>
<dbReference type="SMART" id="SM00798">
    <property type="entry name" value="AICARFT_IMPCHas"/>
    <property type="match status" value="1"/>
</dbReference>
<evidence type="ECO:0000256" key="8">
    <source>
        <dbReference type="ARBA" id="ARBA00050488"/>
    </source>
</evidence>
<feature type="domain" description="MGS-like" evidence="11">
    <location>
        <begin position="1"/>
        <end position="143"/>
    </location>
</feature>
<dbReference type="UniPathway" id="UPA00074">
    <property type="reaction ID" value="UER00133"/>
</dbReference>
<dbReference type="EMBL" id="CP046457">
    <property type="protein sequence ID" value="QGT98811.1"/>
    <property type="molecule type" value="Genomic_DNA"/>
</dbReference>
<dbReference type="HAMAP" id="MF_00139">
    <property type="entry name" value="PurH"/>
    <property type="match status" value="1"/>
</dbReference>
<dbReference type="InterPro" id="IPR011607">
    <property type="entry name" value="MGS-like_dom"/>
</dbReference>
<dbReference type="EC" id="3.5.4.10" evidence="10"/>
<dbReference type="FunFam" id="3.40.140.20:FF:000002">
    <property type="entry name" value="Bifunctional purine biosynthesis protein PurH"/>
    <property type="match status" value="1"/>
</dbReference>
<accession>A0A6I6DE63</accession>
<comment type="domain">
    <text evidence="10">The IMP cyclohydrolase activity resides in the N-terminal region.</text>
</comment>
<evidence type="ECO:0000256" key="5">
    <source>
        <dbReference type="ARBA" id="ARBA00022755"/>
    </source>
</evidence>
<dbReference type="GO" id="GO:0004643">
    <property type="term" value="F:phosphoribosylaminoimidazolecarboxamide formyltransferase activity"/>
    <property type="evidence" value="ECO:0007669"/>
    <property type="project" value="UniProtKB-UniRule"/>
</dbReference>
<dbReference type="KEGG" id="salq:SYNTR_0218"/>
<dbReference type="Pfam" id="PF01808">
    <property type="entry name" value="AICARFT_IMPCHas"/>
    <property type="match status" value="1"/>
</dbReference>
<evidence type="ECO:0000256" key="9">
    <source>
        <dbReference type="ARBA" id="ARBA00050687"/>
    </source>
</evidence>
<dbReference type="FunFam" id="3.40.140.20:FF:000001">
    <property type="entry name" value="Bifunctional purine biosynthesis protein PurH"/>
    <property type="match status" value="1"/>
</dbReference>
<dbReference type="Gene3D" id="3.40.50.1380">
    <property type="entry name" value="Methylglyoxal synthase-like domain"/>
    <property type="match status" value="1"/>
</dbReference>
<dbReference type="GO" id="GO:0005829">
    <property type="term" value="C:cytosol"/>
    <property type="evidence" value="ECO:0007669"/>
    <property type="project" value="TreeGrafter"/>
</dbReference>
<evidence type="ECO:0000256" key="7">
    <source>
        <dbReference type="ARBA" id="ARBA00023268"/>
    </source>
</evidence>
<evidence type="ECO:0000313" key="12">
    <source>
        <dbReference type="EMBL" id="QGT98811.1"/>
    </source>
</evidence>
<dbReference type="PIRSF" id="PIRSF000414">
    <property type="entry name" value="AICARFT_IMPCHas"/>
    <property type="match status" value="1"/>
</dbReference>
<evidence type="ECO:0000256" key="1">
    <source>
        <dbReference type="ARBA" id="ARBA00004844"/>
    </source>
</evidence>
<gene>
    <name evidence="10" type="primary">purH</name>
    <name evidence="12" type="ORF">SYNTR_0218</name>
</gene>
<evidence type="ECO:0000256" key="10">
    <source>
        <dbReference type="HAMAP-Rule" id="MF_00139"/>
    </source>
</evidence>
<name>A0A6I6DE63_9FIRM</name>
<keyword evidence="5 10" id="KW-0658">Purine biosynthesis</keyword>
<dbReference type="SUPFAM" id="SSF53927">
    <property type="entry name" value="Cytidine deaminase-like"/>
    <property type="match status" value="1"/>
</dbReference>
<dbReference type="NCBIfam" id="TIGR00355">
    <property type="entry name" value="purH"/>
    <property type="match status" value="1"/>
</dbReference>
<dbReference type="AlphaFoldDB" id="A0A6I6DE63"/>
<evidence type="ECO:0000256" key="3">
    <source>
        <dbReference type="ARBA" id="ARBA00007667"/>
    </source>
</evidence>
<dbReference type="CDD" id="cd01421">
    <property type="entry name" value="IMPCH"/>
    <property type="match status" value="1"/>
</dbReference>
<dbReference type="OrthoDB" id="9802065at2"/>
<dbReference type="SMART" id="SM00851">
    <property type="entry name" value="MGS"/>
    <property type="match status" value="1"/>
</dbReference>
<keyword evidence="6 10" id="KW-0378">Hydrolase</keyword>
<dbReference type="Gene3D" id="3.40.140.20">
    <property type="match status" value="2"/>
</dbReference>
<dbReference type="InterPro" id="IPR024051">
    <property type="entry name" value="AICAR_Tfase_dup_dom_sf"/>
</dbReference>
<evidence type="ECO:0000313" key="13">
    <source>
        <dbReference type="Proteomes" id="UP000426444"/>
    </source>
</evidence>
<proteinExistence type="inferred from homology"/>
<comment type="catalytic activity">
    <reaction evidence="8 10">
        <text>(6R)-10-formyltetrahydrofolate + 5-amino-1-(5-phospho-beta-D-ribosyl)imidazole-4-carboxamide = 5-formamido-1-(5-phospho-D-ribosyl)imidazole-4-carboxamide + (6S)-5,6,7,8-tetrahydrofolate</text>
        <dbReference type="Rhea" id="RHEA:22192"/>
        <dbReference type="ChEBI" id="CHEBI:57453"/>
        <dbReference type="ChEBI" id="CHEBI:58467"/>
        <dbReference type="ChEBI" id="CHEBI:58475"/>
        <dbReference type="ChEBI" id="CHEBI:195366"/>
        <dbReference type="EC" id="2.1.2.3"/>
    </reaction>
</comment>
<dbReference type="InterPro" id="IPR016193">
    <property type="entry name" value="Cytidine_deaminase-like"/>
</dbReference>
<comment type="pathway">
    <text evidence="2 10">Purine metabolism; IMP biosynthesis via de novo pathway; 5-formamido-1-(5-phospho-D-ribosyl)imidazole-4-carboxamide from 5-amino-1-(5-phospho-D-ribosyl)imidazole-4-carboxamide (10-formyl THF route): step 1/1.</text>
</comment>
<dbReference type="PANTHER" id="PTHR11692:SF0">
    <property type="entry name" value="BIFUNCTIONAL PURINE BIOSYNTHESIS PROTEIN ATIC"/>
    <property type="match status" value="1"/>
</dbReference>
<dbReference type="InterPro" id="IPR002695">
    <property type="entry name" value="PurH-like"/>
</dbReference>
<organism evidence="12 13">
    <name type="scientific">Candidatus Syntrophocurvum alkaliphilum</name>
    <dbReference type="NCBI Taxonomy" id="2293317"/>
    <lineage>
        <taxon>Bacteria</taxon>
        <taxon>Bacillati</taxon>
        <taxon>Bacillota</taxon>
        <taxon>Clostridia</taxon>
        <taxon>Eubacteriales</taxon>
        <taxon>Syntrophomonadaceae</taxon>
        <taxon>Candidatus Syntrophocurvum</taxon>
    </lineage>
</organism>
<dbReference type="FunFam" id="3.40.50.1380:FF:000001">
    <property type="entry name" value="Bifunctional purine biosynthesis protein PurH"/>
    <property type="match status" value="1"/>
</dbReference>
<keyword evidence="13" id="KW-1185">Reference proteome</keyword>
<evidence type="ECO:0000256" key="2">
    <source>
        <dbReference type="ARBA" id="ARBA00004954"/>
    </source>
</evidence>
<dbReference type="GO" id="GO:0006189">
    <property type="term" value="P:'de novo' IMP biosynthetic process"/>
    <property type="evidence" value="ECO:0007669"/>
    <property type="project" value="UniProtKB-UniRule"/>
</dbReference>
<dbReference type="NCBIfam" id="NF002049">
    <property type="entry name" value="PRK00881.1"/>
    <property type="match status" value="1"/>
</dbReference>
<protein>
    <recommendedName>
        <fullName evidence="10">Bifunctional purine biosynthesis protein PurH</fullName>
    </recommendedName>
    <domain>
        <recommendedName>
            <fullName evidence="10">Phosphoribosylaminoimidazolecarboxamide formyltransferase</fullName>
            <ecNumber evidence="10">2.1.2.3</ecNumber>
        </recommendedName>
        <alternativeName>
            <fullName evidence="10">AICAR transformylase</fullName>
        </alternativeName>
    </domain>
    <domain>
        <recommendedName>
            <fullName evidence="10">IMP cyclohydrolase</fullName>
            <ecNumber evidence="10">3.5.4.10</ecNumber>
        </recommendedName>
        <alternativeName>
            <fullName evidence="10">ATIC</fullName>
        </alternativeName>
        <alternativeName>
            <fullName evidence="10">IMP synthase</fullName>
        </alternativeName>
        <alternativeName>
            <fullName evidence="10">Inosinicase</fullName>
        </alternativeName>
    </domain>
</protein>
<evidence type="ECO:0000259" key="11">
    <source>
        <dbReference type="PROSITE" id="PS51855"/>
    </source>
</evidence>
<evidence type="ECO:0000256" key="4">
    <source>
        <dbReference type="ARBA" id="ARBA00022679"/>
    </source>
</evidence>
<dbReference type="Pfam" id="PF02142">
    <property type="entry name" value="MGS"/>
    <property type="match status" value="1"/>
</dbReference>
<dbReference type="GO" id="GO:0003937">
    <property type="term" value="F:IMP cyclohydrolase activity"/>
    <property type="evidence" value="ECO:0007669"/>
    <property type="project" value="UniProtKB-UniRule"/>
</dbReference>
<dbReference type="EC" id="2.1.2.3" evidence="10"/>
<reference evidence="13" key="1">
    <citation type="journal article" date="2019" name="Microbiology">
        <title>Complete Genome Sequence of an Uncultured Bacterium of the Candidate Phylum Bipolaricaulota.</title>
        <authorList>
            <person name="Kadnikov V.V."/>
            <person name="Mardanov A.V."/>
            <person name="Beletsky A.V."/>
            <person name="Frank Y.A."/>
            <person name="Karnachuk O.V."/>
            <person name="Ravin N.V."/>
        </authorList>
    </citation>
    <scope>NUCLEOTIDE SEQUENCE [LARGE SCALE GENOMIC DNA]</scope>
</reference>
<keyword evidence="4 10" id="KW-0808">Transferase</keyword>
<comment type="pathway">
    <text evidence="1 10">Purine metabolism; IMP biosynthesis via de novo pathway; IMP from 5-formamido-1-(5-phospho-D-ribosyl)imidazole-4-carboxamide: step 1/1.</text>
</comment>
<evidence type="ECO:0000256" key="6">
    <source>
        <dbReference type="ARBA" id="ARBA00022801"/>
    </source>
</evidence>
<sequence>MKRALISVSNKTGVVEFAQGLEKLGFEIISTGGTYNTLKDAGISVVKVADITGFPEILGGRVKTLHPKIHGGILAMRTDDHLAELNNNNITPIDIVAVNLYPFRETISKSDVTLEDAIENIDIGGPTMVRAAAKNFKDVVIVVKPEYYNKVLEELEKNGDVRQDLRLKLALEAFSHTASYDSMISSYLARINEEVFPENYILAGEKVYDLRYGENPHQKASFYKNMNPGSGLPDAKQLNGKELSYNNIIDTEAAWELVKEFEDTACVIIKHTNPCGTAIAETLNEAFDRAFSADPVSAFGGIIAFNRKVDKTTAQKVAEPFMEVVIAPDYDDDALDILKTKQNLRVLKLPILESEVLQVRTVEGGFVIQETDEAVTEAKDLDIVTETKPTDDEIKQMLFAYKVVKHVKSNAIVLAKDGMTIGVGAGQMNRVGSADIAFKAAGDCEGAVLASDAFFPFKDTVELAIKMGVKAIIQPGGSVRDQESIDACNEHGIAMVFTGKRHFKH</sequence>
<dbReference type="RefSeq" id="WP_156202767.1">
    <property type="nucleotide sequence ID" value="NZ_CP046457.1"/>
</dbReference>
<dbReference type="Proteomes" id="UP000426444">
    <property type="component" value="Chromosome"/>
</dbReference>
<dbReference type="PROSITE" id="PS51855">
    <property type="entry name" value="MGS"/>
    <property type="match status" value="1"/>
</dbReference>
<keyword evidence="7 10" id="KW-0511">Multifunctional enzyme</keyword>